<evidence type="ECO:0000313" key="3">
    <source>
        <dbReference type="Proteomes" id="UP000001194"/>
    </source>
</evidence>
<dbReference type="GeneID" id="6077783"/>
<accession>B0DE37</accession>
<name>B0DE37_LACBS</name>
<reference evidence="2 3" key="1">
    <citation type="journal article" date="2008" name="Nature">
        <title>The genome of Laccaria bicolor provides insights into mycorrhizal symbiosis.</title>
        <authorList>
            <person name="Martin F."/>
            <person name="Aerts A."/>
            <person name="Ahren D."/>
            <person name="Brun A."/>
            <person name="Danchin E.G.J."/>
            <person name="Duchaussoy F."/>
            <person name="Gibon J."/>
            <person name="Kohler A."/>
            <person name="Lindquist E."/>
            <person name="Pereda V."/>
            <person name="Salamov A."/>
            <person name="Shapiro H.J."/>
            <person name="Wuyts J."/>
            <person name="Blaudez D."/>
            <person name="Buee M."/>
            <person name="Brokstein P."/>
            <person name="Canbaeck B."/>
            <person name="Cohen D."/>
            <person name="Courty P.E."/>
            <person name="Coutinho P.M."/>
            <person name="Delaruelle C."/>
            <person name="Detter J.C."/>
            <person name="Deveau A."/>
            <person name="DiFazio S."/>
            <person name="Duplessis S."/>
            <person name="Fraissinet-Tachet L."/>
            <person name="Lucic E."/>
            <person name="Frey-Klett P."/>
            <person name="Fourrey C."/>
            <person name="Feussner I."/>
            <person name="Gay G."/>
            <person name="Grimwood J."/>
            <person name="Hoegger P.J."/>
            <person name="Jain P."/>
            <person name="Kilaru S."/>
            <person name="Labbe J."/>
            <person name="Lin Y.C."/>
            <person name="Legue V."/>
            <person name="Le Tacon F."/>
            <person name="Marmeisse R."/>
            <person name="Melayah D."/>
            <person name="Montanini B."/>
            <person name="Muratet M."/>
            <person name="Nehls U."/>
            <person name="Niculita-Hirzel H."/>
            <person name="Oudot-Le Secq M.P."/>
            <person name="Peter M."/>
            <person name="Quesneville H."/>
            <person name="Rajashekar B."/>
            <person name="Reich M."/>
            <person name="Rouhier N."/>
            <person name="Schmutz J."/>
            <person name="Yin T."/>
            <person name="Chalot M."/>
            <person name="Henrissat B."/>
            <person name="Kuees U."/>
            <person name="Lucas S."/>
            <person name="Van de Peer Y."/>
            <person name="Podila G.K."/>
            <person name="Polle A."/>
            <person name="Pukkila P.J."/>
            <person name="Richardson P.M."/>
            <person name="Rouze P."/>
            <person name="Sanders I.R."/>
            <person name="Stajich J.E."/>
            <person name="Tunlid A."/>
            <person name="Tuskan G."/>
            <person name="Grigoriev I.V."/>
        </authorList>
    </citation>
    <scope>NUCLEOTIDE SEQUENCE [LARGE SCALE GENOMIC DNA]</scope>
    <source>
        <strain evidence="3">S238N-H82 / ATCC MYA-4686</strain>
    </source>
</reference>
<evidence type="ECO:0000313" key="2">
    <source>
        <dbReference type="EMBL" id="EDR07198.1"/>
    </source>
</evidence>
<dbReference type="HOGENOM" id="CLU_049914_0_0_1"/>
<dbReference type="InParanoid" id="B0DE37"/>
<dbReference type="Proteomes" id="UP000001194">
    <property type="component" value="Unassembled WGS sequence"/>
</dbReference>
<protein>
    <submittedName>
        <fullName evidence="2">Predicted protein</fullName>
    </submittedName>
</protein>
<dbReference type="AlphaFoldDB" id="B0DE37"/>
<organism evidence="3">
    <name type="scientific">Laccaria bicolor (strain S238N-H82 / ATCC MYA-4686)</name>
    <name type="common">Bicoloured deceiver</name>
    <name type="synonym">Laccaria laccata var. bicolor</name>
    <dbReference type="NCBI Taxonomy" id="486041"/>
    <lineage>
        <taxon>Eukaryota</taxon>
        <taxon>Fungi</taxon>
        <taxon>Dikarya</taxon>
        <taxon>Basidiomycota</taxon>
        <taxon>Agaricomycotina</taxon>
        <taxon>Agaricomycetes</taxon>
        <taxon>Agaricomycetidae</taxon>
        <taxon>Agaricales</taxon>
        <taxon>Agaricineae</taxon>
        <taxon>Hydnangiaceae</taxon>
        <taxon>Laccaria</taxon>
    </lineage>
</organism>
<feature type="region of interest" description="Disordered" evidence="1">
    <location>
        <begin position="253"/>
        <end position="286"/>
    </location>
</feature>
<gene>
    <name evidence="2" type="ORF">LACBIDRAFT_328214</name>
</gene>
<dbReference type="OrthoDB" id="2677451at2759"/>
<dbReference type="KEGG" id="lbc:LACBIDRAFT_328214"/>
<proteinExistence type="predicted"/>
<sequence>MGPPPPPQPQEIAVAITNHLLDHQDNIDPQLLMHEIGLTDRVVVRIPVNDKFTKDIDIPVDIPYNDFVSRVCASMNLNPATAELGWKSIDDAKRDPARQLTTENDLQDAFHVLVKAKKNTRREKEVAMQMVHLNPVAPKPAKKKTDGNKATDFAYGEELCIMKGKLKCEQHNGPNRWCYVSSNDPADHVKLGLEEVTLWARKLKDDLTLDRACVLPPNCLSLDKLRERATKHANNKTATNTALGPAVHVHNHFTNPVDPAGLPTPSRRSKRARSSTPDSSDDSMDIESLPLTEVLADLNTKYPKLHFDQYEAILEKHGIVYAESVDWGWLRVLSGLS</sequence>
<dbReference type="EMBL" id="DS547105">
    <property type="protein sequence ID" value="EDR07198.1"/>
    <property type="molecule type" value="Genomic_DNA"/>
</dbReference>
<evidence type="ECO:0000256" key="1">
    <source>
        <dbReference type="SAM" id="MobiDB-lite"/>
    </source>
</evidence>
<dbReference type="RefSeq" id="XP_001882129.1">
    <property type="nucleotide sequence ID" value="XM_001882094.1"/>
</dbReference>
<keyword evidence="3" id="KW-1185">Reference proteome</keyword>